<gene>
    <name evidence="2" type="ORF">GCM10010994_00630</name>
</gene>
<feature type="domain" description="PD-(D/E)XK endonuclease-like" evidence="1">
    <location>
        <begin position="790"/>
        <end position="1041"/>
    </location>
</feature>
<accession>A0A916TXL5</accession>
<dbReference type="RefSeq" id="WP_188607149.1">
    <property type="nucleotide sequence ID" value="NZ_BMGG01000001.1"/>
</dbReference>
<evidence type="ECO:0000313" key="2">
    <source>
        <dbReference type="EMBL" id="GGC45401.1"/>
    </source>
</evidence>
<dbReference type="NCBIfam" id="TIGR02786">
    <property type="entry name" value="addB_alphas"/>
    <property type="match status" value="1"/>
</dbReference>
<dbReference type="Pfam" id="PF12705">
    <property type="entry name" value="PDDEXK_1"/>
    <property type="match status" value="1"/>
</dbReference>
<dbReference type="InterPro" id="IPR014153">
    <property type="entry name" value="Ds_break_AddB"/>
</dbReference>
<name>A0A916TXL5_9HYPH</name>
<dbReference type="SUPFAM" id="SSF52540">
    <property type="entry name" value="P-loop containing nucleoside triphosphate hydrolases"/>
    <property type="match status" value="1"/>
</dbReference>
<dbReference type="InterPro" id="IPR027417">
    <property type="entry name" value="P-loop_NTPase"/>
</dbReference>
<evidence type="ECO:0000259" key="1">
    <source>
        <dbReference type="Pfam" id="PF12705"/>
    </source>
</evidence>
<dbReference type="AlphaFoldDB" id="A0A916TXL5"/>
<reference evidence="2" key="1">
    <citation type="journal article" date="2014" name="Int. J. Syst. Evol. Microbiol.">
        <title>Complete genome sequence of Corynebacterium casei LMG S-19264T (=DSM 44701T), isolated from a smear-ripened cheese.</title>
        <authorList>
            <consortium name="US DOE Joint Genome Institute (JGI-PGF)"/>
            <person name="Walter F."/>
            <person name="Albersmeier A."/>
            <person name="Kalinowski J."/>
            <person name="Ruckert C."/>
        </authorList>
    </citation>
    <scope>NUCLEOTIDE SEQUENCE</scope>
    <source>
        <strain evidence="2">CGMCC 1.12919</strain>
    </source>
</reference>
<evidence type="ECO:0000313" key="3">
    <source>
        <dbReference type="Proteomes" id="UP000637002"/>
    </source>
</evidence>
<comment type="caution">
    <text evidence="2">The sequence shown here is derived from an EMBL/GenBank/DDBJ whole genome shotgun (WGS) entry which is preliminary data.</text>
</comment>
<protein>
    <submittedName>
        <fullName evidence="2">Double-strand break repair protein AddB</fullName>
    </submittedName>
</protein>
<keyword evidence="3" id="KW-1185">Reference proteome</keyword>
<dbReference type="EMBL" id="BMGG01000001">
    <property type="protein sequence ID" value="GGC45401.1"/>
    <property type="molecule type" value="Genomic_DNA"/>
</dbReference>
<organism evidence="2 3">
    <name type="scientific">Chelatococcus reniformis</name>
    <dbReference type="NCBI Taxonomy" id="1494448"/>
    <lineage>
        <taxon>Bacteria</taxon>
        <taxon>Pseudomonadati</taxon>
        <taxon>Pseudomonadota</taxon>
        <taxon>Alphaproteobacteria</taxon>
        <taxon>Hyphomicrobiales</taxon>
        <taxon>Chelatococcaceae</taxon>
        <taxon>Chelatococcus</taxon>
    </lineage>
</organism>
<dbReference type="Proteomes" id="UP000637002">
    <property type="component" value="Unassembled WGS sequence"/>
</dbReference>
<proteinExistence type="predicted"/>
<dbReference type="InterPro" id="IPR038726">
    <property type="entry name" value="PDDEXK_AddAB-type"/>
</dbReference>
<sequence>MNHEPRPDLFSRLAAPRVFTVPPGAPFLPTLASALLDGRLVPGFAPRAEPLGLARATVFLPTRRAARALADHLVAHAGVGALFLPRIVPLGDVDEDMPFGESDDAAGPFEGADAALPPPIPAAERRLTLTRLVLAWARQVDRALLRLAPHEPLLVPASPADALALAGDLERLMDHMTTQGVDWDALAATVEARHSAYFGITLAFLRIVAETWPALLAERGASDPTARRNALILAEAARLAGAHGRPASGAPMIAAGSTGSMPATARLLAAIARLPNGTVVLPGLDQHLDDTSFDLLTGGSGGRPGVRAGMEEAPFGHPQTAMARLIATIGIDRRDVVPLGIAPPAAIARNQLLSEALRPAATTELWAEPAHRPSPATAARALAGVAIVEAGDEREEALAAAIAIREALEDPRATVALVTPDRGLAERVCAELGRWGLDADDSAGRPLARTAAGRLARLVAEAAASRCAARALVALITHPLAGFGQGQRRARRAAAALEIGLLRGPEPPPGVAGLRAVLPERRKEAAGPHAPRPLRRLGDGDWELASGLIDRLEAALEPMATAAADGDLVALAGAHRQAVLAAAVGEGELTTLTGPDADALFALFDDLAAAPGCTVPGGLGDYPAFFARLAGDRVARLEGAAGDGRVRVLGLLEARLVHVDRMILGGLDEAVWPPAARTDSFINRPMAAALGLPPPERRIGQTAHDFVAALGTEDAVITRAAKRGGAPTVPSRFLQRLKALADDGPVSPWAEAVTRGRRYLDWAAALDAAPAPRPIAQPAPRPPADLVPRSLSVTEVETLVRDPYAIFAKHVLRLDPLDELAVPPGAADRGTIIHDVLGRFAERWPTSLVQDPTDELIALGREAFAGLAAYPDIAAQWWPRFERVARAFARWELARRPAVVQVFAEVSGRLELSLADGVTFTLRARADRIELRRDGGATVVDFKTGSPPTAKEVFVGFAPQLTLEAAMLRRGAFTGVPAGGGLADLLYVQANGGVPPLRPRPVAPPSGEPRTVAALIEEHLARFEALIARYIAGELPFRARPFAKYAKRYNDYDHLARVREWSLASAEPEP</sequence>
<reference evidence="2" key="2">
    <citation type="submission" date="2020-09" db="EMBL/GenBank/DDBJ databases">
        <authorList>
            <person name="Sun Q."/>
            <person name="Zhou Y."/>
        </authorList>
    </citation>
    <scope>NUCLEOTIDE SEQUENCE</scope>
    <source>
        <strain evidence="2">CGMCC 1.12919</strain>
    </source>
</reference>